<dbReference type="EMBL" id="FNON01000011">
    <property type="protein sequence ID" value="SDZ24123.1"/>
    <property type="molecule type" value="Genomic_DNA"/>
</dbReference>
<name>A0A1H3REX8_9PSEU</name>
<dbReference type="STRING" id="589385.SAMN05421504_11144"/>
<dbReference type="Proteomes" id="UP000199515">
    <property type="component" value="Unassembled WGS sequence"/>
</dbReference>
<dbReference type="PROSITE" id="PS51257">
    <property type="entry name" value="PROKAR_LIPOPROTEIN"/>
    <property type="match status" value="1"/>
</dbReference>
<protein>
    <recommendedName>
        <fullName evidence="4">Lipoprotein</fullName>
    </recommendedName>
</protein>
<keyword evidence="3" id="KW-1185">Reference proteome</keyword>
<accession>A0A1H3REX8</accession>
<dbReference type="AlphaFoldDB" id="A0A1H3REX8"/>
<proteinExistence type="predicted"/>
<dbReference type="RefSeq" id="WP_091297697.1">
    <property type="nucleotide sequence ID" value="NZ_FNON01000011.1"/>
</dbReference>
<gene>
    <name evidence="2" type="ORF">SAMN05421504_11144</name>
</gene>
<organism evidence="2 3">
    <name type="scientific">Amycolatopsis xylanica</name>
    <dbReference type="NCBI Taxonomy" id="589385"/>
    <lineage>
        <taxon>Bacteria</taxon>
        <taxon>Bacillati</taxon>
        <taxon>Actinomycetota</taxon>
        <taxon>Actinomycetes</taxon>
        <taxon>Pseudonocardiales</taxon>
        <taxon>Pseudonocardiaceae</taxon>
        <taxon>Amycolatopsis</taxon>
    </lineage>
</organism>
<sequence>MKRLALLVTMLLAAGCGSDVEGQPQPQPKRNELGPATSACPMPITFQLLDGWRGVRQTLKTRQGDVLCQMLLGPTMDAGSLRIYRVTGTADSKAALEPLSDVLPGAENKVYQQVPVTAGTATELTYVINWGDRLTKSSMLAVPYRDGVVVLQIMGESNAAAYEASIKAYEQAKNTVTLT</sequence>
<feature type="region of interest" description="Disordered" evidence="1">
    <location>
        <begin position="18"/>
        <end position="38"/>
    </location>
</feature>
<evidence type="ECO:0008006" key="4">
    <source>
        <dbReference type="Google" id="ProtNLM"/>
    </source>
</evidence>
<evidence type="ECO:0000313" key="2">
    <source>
        <dbReference type="EMBL" id="SDZ24123.1"/>
    </source>
</evidence>
<dbReference type="InterPro" id="IPR044058">
    <property type="entry name" value="Lipoprotein_23"/>
</dbReference>
<reference evidence="2 3" key="1">
    <citation type="submission" date="2016-10" db="EMBL/GenBank/DDBJ databases">
        <authorList>
            <person name="de Groot N.N."/>
        </authorList>
    </citation>
    <scope>NUCLEOTIDE SEQUENCE [LARGE SCALE GENOMIC DNA]</scope>
    <source>
        <strain evidence="2 3">CPCC 202699</strain>
    </source>
</reference>
<dbReference type="OrthoDB" id="3695526at2"/>
<dbReference type="Pfam" id="PF18966">
    <property type="entry name" value="Lipoprotein_23"/>
    <property type="match status" value="1"/>
</dbReference>
<evidence type="ECO:0000313" key="3">
    <source>
        <dbReference type="Proteomes" id="UP000199515"/>
    </source>
</evidence>
<evidence type="ECO:0000256" key="1">
    <source>
        <dbReference type="SAM" id="MobiDB-lite"/>
    </source>
</evidence>